<comment type="caution">
    <text evidence="2">The sequence shown here is derived from an EMBL/GenBank/DDBJ whole genome shotgun (WGS) entry which is preliminary data.</text>
</comment>
<organism evidence="2 3">
    <name type="scientific">Penicillium ucsense</name>
    <dbReference type="NCBI Taxonomy" id="2839758"/>
    <lineage>
        <taxon>Eukaryota</taxon>
        <taxon>Fungi</taxon>
        <taxon>Dikarya</taxon>
        <taxon>Ascomycota</taxon>
        <taxon>Pezizomycotina</taxon>
        <taxon>Eurotiomycetes</taxon>
        <taxon>Eurotiomycetidae</taxon>
        <taxon>Eurotiales</taxon>
        <taxon>Aspergillaceae</taxon>
        <taxon>Penicillium</taxon>
    </lineage>
</organism>
<name>A0A8J8VXU2_9EURO</name>
<dbReference type="EMBL" id="WIWV01000178">
    <property type="protein sequence ID" value="KAF7712436.1"/>
    <property type="molecule type" value="Genomic_DNA"/>
</dbReference>
<sequence>MPSDKDELQDLVNIAFKTAKDYSPGQKEILIRSNFHGTTRIGGVHTRDPLGLHVTIASKNEAQIERGTHITSHGYVNEEDFSFKGAQHFQKKPDSSKRRKNKDKVHHQIRSPLHDKFRDTYIGDLFGVRTAIRFKNEHQILRDTHVTYHDYRKAILISYRPGLQDTMRFRYHYTKQHLAIHATNCFKKEDQLLSGTLATYHCYVCGSTVWLGPMRPQGSTGSQLRRSLSVRGCIVPL</sequence>
<dbReference type="OrthoDB" id="4955540at2759"/>
<evidence type="ECO:0000256" key="1">
    <source>
        <dbReference type="SAM" id="MobiDB-lite"/>
    </source>
</evidence>
<feature type="compositionally biased region" description="Basic residues" evidence="1">
    <location>
        <begin position="97"/>
        <end position="108"/>
    </location>
</feature>
<evidence type="ECO:0000313" key="2">
    <source>
        <dbReference type="EMBL" id="KAF7712436.1"/>
    </source>
</evidence>
<protein>
    <submittedName>
        <fullName evidence="2">Uncharacterized protein</fullName>
    </submittedName>
</protein>
<accession>A0A8J8VXU2</accession>
<reference evidence="2" key="1">
    <citation type="journal article" date="2020" name="Front. Microbiol.">
        <title>Gene regulatory networks of Penicillium echinulatum 2HH and Penicillium oxalicum 114-2 inferred by a computational biology approach.</title>
        <authorList>
            <person name="Lenz A.R."/>
            <person name="Galan-Vasquez E."/>
            <person name="Balbinot E."/>
            <person name="De Abreu F.P."/>
            <person name="De Oliveira N.S."/>
            <person name="Da Rosa L.O."/>
            <person name="De Avila E Silva S."/>
            <person name="Camassola M."/>
            <person name="Dillon A.J.P."/>
            <person name="Perez-Rueda E."/>
        </authorList>
    </citation>
    <scope>NUCLEOTIDE SEQUENCE</scope>
    <source>
        <strain evidence="2">S1M29</strain>
    </source>
</reference>
<gene>
    <name evidence="2" type="ORF">PECM_002770</name>
</gene>
<dbReference type="AlphaFoldDB" id="A0A8J8VXU2"/>
<dbReference type="Proteomes" id="UP000631181">
    <property type="component" value="Unassembled WGS sequence"/>
</dbReference>
<keyword evidence="3" id="KW-1185">Reference proteome</keyword>
<proteinExistence type="predicted"/>
<evidence type="ECO:0000313" key="3">
    <source>
        <dbReference type="Proteomes" id="UP000631181"/>
    </source>
</evidence>
<feature type="region of interest" description="Disordered" evidence="1">
    <location>
        <begin position="86"/>
        <end position="108"/>
    </location>
</feature>